<dbReference type="PANTHER" id="PTHR32089">
    <property type="entry name" value="METHYL-ACCEPTING CHEMOTAXIS PROTEIN MCPB"/>
    <property type="match status" value="1"/>
</dbReference>
<evidence type="ECO:0000256" key="6">
    <source>
        <dbReference type="ARBA" id="ARBA00029447"/>
    </source>
</evidence>
<evidence type="ECO:0000256" key="5">
    <source>
        <dbReference type="ARBA" id="ARBA00023224"/>
    </source>
</evidence>
<evidence type="ECO:0000256" key="1">
    <source>
        <dbReference type="ARBA" id="ARBA00004141"/>
    </source>
</evidence>
<keyword evidence="13" id="KW-1185">Reference proteome</keyword>
<feature type="region of interest" description="Disordered" evidence="8">
    <location>
        <begin position="718"/>
        <end position="738"/>
    </location>
</feature>
<evidence type="ECO:0000256" key="3">
    <source>
        <dbReference type="ARBA" id="ARBA00022989"/>
    </source>
</evidence>
<dbReference type="Gene3D" id="1.10.287.950">
    <property type="entry name" value="Methyl-accepting chemotaxis protein"/>
    <property type="match status" value="1"/>
</dbReference>
<organism evidence="12 13">
    <name type="scientific">Vibrio ostreicida</name>
    <dbReference type="NCBI Taxonomy" id="526588"/>
    <lineage>
        <taxon>Bacteria</taxon>
        <taxon>Pseudomonadati</taxon>
        <taxon>Pseudomonadota</taxon>
        <taxon>Gammaproteobacteria</taxon>
        <taxon>Vibrionales</taxon>
        <taxon>Vibrionaceae</taxon>
        <taxon>Vibrio</taxon>
    </lineage>
</organism>
<feature type="domain" description="Methyl-accepting transducer" evidence="10">
    <location>
        <begin position="498"/>
        <end position="734"/>
    </location>
</feature>
<keyword evidence="5 7" id="KW-0807">Transducer</keyword>
<accession>A0ABT8BY46</accession>
<keyword evidence="4 9" id="KW-0472">Membrane</keyword>
<evidence type="ECO:0000256" key="4">
    <source>
        <dbReference type="ARBA" id="ARBA00023136"/>
    </source>
</evidence>
<comment type="caution">
    <text evidence="12">The sequence shown here is derived from an EMBL/GenBank/DDBJ whole genome shotgun (WGS) entry which is preliminary data.</text>
</comment>
<feature type="transmembrane region" description="Helical" evidence="9">
    <location>
        <begin position="414"/>
        <end position="442"/>
    </location>
</feature>
<dbReference type="InterPro" id="IPR004090">
    <property type="entry name" value="Chemotax_Me-accpt_rcpt"/>
</dbReference>
<evidence type="ECO:0000256" key="8">
    <source>
        <dbReference type="SAM" id="MobiDB-lite"/>
    </source>
</evidence>
<dbReference type="Pfam" id="PF00672">
    <property type="entry name" value="HAMP"/>
    <property type="match status" value="1"/>
</dbReference>
<keyword evidence="2 9" id="KW-0812">Transmembrane</keyword>
<name>A0ABT8BY46_9VIBR</name>
<sequence>MSLKFRIIIAILASIVLSLVASTSINTYLSTEEMRTVLLQQSRERLTTSKELVRAEVENYFSVIENQITALANNVATKEAMSDFNRSFLNYETQQPVAEGYQNKVENYYTQQFAKQYSQSNQDTADTSQMLSSLPAISFKMQYDFIASNPNPLGNKDKLASLNNGTQYDQDHQRYHDTFRSFLQTFGYYDIFLVEPKNGYIVYSVFKELDFATSLTQGPYANTGIGIAFKNALSLQKGEVSLTDFAPYLPSYNAPASFMSTPIFRQGQLHGVLIFQMPIDELNKLMTQNGLWKEHGFGESGEIYLVGSDKTLRNESRFFIEDKAGYLEALSNNGLSEAKDIELKDTSIALQPVNTSGVQSALSGTNGFDIFEDYRGIPVLSAYGPVELAGQRWAILSEIDEAEAFAPKERLGDYIVYSGGITTLIMVCLFGLISVLIISYLLKPLAALERQFIALNSGDANLNTSLQRSSISEFDSVAKNFNTFIEKIRIIIDSVKASTDMITYSTKKLSKITEGSYKSAEDQAQQVTDVTESMSQFNQALQEVSESSASASEYTYRCREVAVKNADQAAQAAEHVEKMGAEVKMAADKLGELQHEVESINHILKIITGIAEQTNLLALNAAIEAARAGETGRGFAVVADEVRQLATKTQNSTVDIQNNILKLTNVTDSTVNSMQSSNVSAQEGINLVNEVSNNLKDLSVSVEELSTINATVSAATEEQKASSNGINDSVSRVKGASSNLKEASEEIDNAAMGLAQVSDSLQELVNKFRVE</sequence>
<evidence type="ECO:0000313" key="13">
    <source>
        <dbReference type="Proteomes" id="UP001238540"/>
    </source>
</evidence>
<dbReference type="CDD" id="cd11386">
    <property type="entry name" value="MCP_signal"/>
    <property type="match status" value="1"/>
</dbReference>
<comment type="similarity">
    <text evidence="6">Belongs to the methyl-accepting chemotaxis (MCP) protein family.</text>
</comment>
<dbReference type="SUPFAM" id="SSF58104">
    <property type="entry name" value="Methyl-accepting chemotaxis protein (MCP) signaling domain"/>
    <property type="match status" value="1"/>
</dbReference>
<evidence type="ECO:0000313" key="12">
    <source>
        <dbReference type="EMBL" id="MDN3612071.1"/>
    </source>
</evidence>
<dbReference type="EMBL" id="JAUFQC010000027">
    <property type="protein sequence ID" value="MDN3612071.1"/>
    <property type="molecule type" value="Genomic_DNA"/>
</dbReference>
<dbReference type="PROSITE" id="PS50885">
    <property type="entry name" value="HAMP"/>
    <property type="match status" value="1"/>
</dbReference>
<dbReference type="Pfam" id="PF00015">
    <property type="entry name" value="MCPsignal"/>
    <property type="match status" value="1"/>
</dbReference>
<dbReference type="InterPro" id="IPR004089">
    <property type="entry name" value="MCPsignal_dom"/>
</dbReference>
<dbReference type="Proteomes" id="UP001238540">
    <property type="component" value="Unassembled WGS sequence"/>
</dbReference>
<dbReference type="SMART" id="SM00283">
    <property type="entry name" value="MA"/>
    <property type="match status" value="1"/>
</dbReference>
<evidence type="ECO:0000256" key="2">
    <source>
        <dbReference type="ARBA" id="ARBA00022692"/>
    </source>
</evidence>
<evidence type="ECO:0000259" key="10">
    <source>
        <dbReference type="PROSITE" id="PS50111"/>
    </source>
</evidence>
<keyword evidence="3 9" id="KW-1133">Transmembrane helix</keyword>
<comment type="subcellular location">
    <subcellularLocation>
        <location evidence="1">Membrane</location>
        <topology evidence="1">Multi-pass membrane protein</topology>
    </subcellularLocation>
</comment>
<dbReference type="PRINTS" id="PR00260">
    <property type="entry name" value="CHEMTRNSDUCR"/>
</dbReference>
<evidence type="ECO:0000256" key="9">
    <source>
        <dbReference type="SAM" id="Phobius"/>
    </source>
</evidence>
<dbReference type="PROSITE" id="PS50111">
    <property type="entry name" value="CHEMOTAXIS_TRANSDUC_2"/>
    <property type="match status" value="1"/>
</dbReference>
<protein>
    <submittedName>
        <fullName evidence="12">Methyl-accepting chemotaxis protein</fullName>
    </submittedName>
</protein>
<dbReference type="Gene3D" id="3.30.450.20">
    <property type="entry name" value="PAS domain"/>
    <property type="match status" value="1"/>
</dbReference>
<dbReference type="RefSeq" id="WP_170882585.1">
    <property type="nucleotide sequence ID" value="NZ_JABEYA020000004.1"/>
</dbReference>
<proteinExistence type="inferred from homology"/>
<evidence type="ECO:0000259" key="11">
    <source>
        <dbReference type="PROSITE" id="PS50885"/>
    </source>
</evidence>
<feature type="domain" description="HAMP" evidence="11">
    <location>
        <begin position="439"/>
        <end position="493"/>
    </location>
</feature>
<evidence type="ECO:0000256" key="7">
    <source>
        <dbReference type="PROSITE-ProRule" id="PRU00284"/>
    </source>
</evidence>
<dbReference type="InterPro" id="IPR003660">
    <property type="entry name" value="HAMP_dom"/>
</dbReference>
<gene>
    <name evidence="12" type="ORF">QWZ16_20980</name>
</gene>
<reference evidence="13" key="1">
    <citation type="journal article" date="2019" name="Int. J. Syst. Evol. Microbiol.">
        <title>The Global Catalogue of Microorganisms (GCM) 10K type strain sequencing project: providing services to taxonomists for standard genome sequencing and annotation.</title>
        <authorList>
            <consortium name="The Broad Institute Genomics Platform"/>
            <consortium name="The Broad Institute Genome Sequencing Center for Infectious Disease"/>
            <person name="Wu L."/>
            <person name="Ma J."/>
        </authorList>
    </citation>
    <scope>NUCLEOTIDE SEQUENCE [LARGE SCALE GENOMIC DNA]</scope>
    <source>
        <strain evidence="13">CECT 7398</strain>
    </source>
</reference>
<dbReference type="PANTHER" id="PTHR32089:SF119">
    <property type="entry name" value="METHYL-ACCEPTING CHEMOTAXIS PROTEIN CTPL"/>
    <property type="match status" value="1"/>
</dbReference>